<evidence type="ECO:0000313" key="1">
    <source>
        <dbReference type="EMBL" id="MBC8539206.1"/>
    </source>
</evidence>
<keyword evidence="2" id="KW-1185">Reference proteome</keyword>
<protein>
    <submittedName>
        <fullName evidence="1">XRE family transcriptional regulator</fullName>
    </submittedName>
</protein>
<name>A0A926DJ85_9FIRM</name>
<gene>
    <name evidence="1" type="ORF">H8693_09730</name>
</gene>
<evidence type="ECO:0000313" key="2">
    <source>
        <dbReference type="Proteomes" id="UP000617951"/>
    </source>
</evidence>
<dbReference type="EMBL" id="JACRSS010000005">
    <property type="protein sequence ID" value="MBC8539206.1"/>
    <property type="molecule type" value="Genomic_DNA"/>
</dbReference>
<dbReference type="Proteomes" id="UP000617951">
    <property type="component" value="Unassembled WGS sequence"/>
</dbReference>
<reference evidence="1" key="1">
    <citation type="submission" date="2020-08" db="EMBL/GenBank/DDBJ databases">
        <title>Genome public.</title>
        <authorList>
            <person name="Liu C."/>
            <person name="Sun Q."/>
        </authorList>
    </citation>
    <scope>NUCLEOTIDE SEQUENCE</scope>
    <source>
        <strain evidence="1">NSJ-63</strain>
    </source>
</reference>
<comment type="caution">
    <text evidence="1">The sequence shown here is derived from an EMBL/GenBank/DDBJ whole genome shotgun (WGS) entry which is preliminary data.</text>
</comment>
<proteinExistence type="predicted"/>
<dbReference type="AlphaFoldDB" id="A0A926DJ85"/>
<accession>A0A926DJ85</accession>
<organism evidence="1 2">
    <name type="scientific">Guopingia tenuis</name>
    <dbReference type="NCBI Taxonomy" id="2763656"/>
    <lineage>
        <taxon>Bacteria</taxon>
        <taxon>Bacillati</taxon>
        <taxon>Bacillota</taxon>
        <taxon>Clostridia</taxon>
        <taxon>Christensenellales</taxon>
        <taxon>Christensenellaceae</taxon>
        <taxon>Guopingia</taxon>
    </lineage>
</organism>
<sequence>MLKRPTDELMGKLLKANHIDEYIKENENIFLNGTVAKALQALLSYKSLTKADVIHKAEMNDIYAYQIFAGKRIPSRDKLLCICFGMELTLDETQQLLKFAGCAPLYPKNKRDAILIFSIVHGNTVVQANEALYEEGERIL</sequence>